<dbReference type="InterPro" id="IPR010286">
    <property type="entry name" value="METTL16/RlmF"/>
</dbReference>
<reference evidence="8" key="1">
    <citation type="submission" date="2020-10" db="EMBL/GenBank/DDBJ databases">
        <authorList>
            <person name="Han B."/>
            <person name="Lu T."/>
            <person name="Zhao Q."/>
            <person name="Huang X."/>
            <person name="Zhao Y."/>
        </authorList>
    </citation>
    <scope>NUCLEOTIDE SEQUENCE</scope>
</reference>
<dbReference type="GO" id="GO:0005634">
    <property type="term" value="C:nucleus"/>
    <property type="evidence" value="ECO:0007669"/>
    <property type="project" value="TreeGrafter"/>
</dbReference>
<dbReference type="Pfam" id="PF05971">
    <property type="entry name" value="Methyltransf_10"/>
    <property type="match status" value="3"/>
</dbReference>
<organism evidence="8 9">
    <name type="scientific">Miscanthus lutarioriparius</name>
    <dbReference type="NCBI Taxonomy" id="422564"/>
    <lineage>
        <taxon>Eukaryota</taxon>
        <taxon>Viridiplantae</taxon>
        <taxon>Streptophyta</taxon>
        <taxon>Embryophyta</taxon>
        <taxon>Tracheophyta</taxon>
        <taxon>Spermatophyta</taxon>
        <taxon>Magnoliopsida</taxon>
        <taxon>Liliopsida</taxon>
        <taxon>Poales</taxon>
        <taxon>Poaceae</taxon>
        <taxon>PACMAD clade</taxon>
        <taxon>Panicoideae</taxon>
        <taxon>Andropogonodae</taxon>
        <taxon>Andropogoneae</taxon>
        <taxon>Saccharinae</taxon>
        <taxon>Miscanthus</taxon>
    </lineage>
</organism>
<accession>A0A811SLZ9</accession>
<comment type="similarity">
    <text evidence="1 5">Belongs to the methyltransferase superfamily. METTL16/RlmF family.</text>
</comment>
<sequence length="566" mass="61874">MGGGRKRRRRDGSDAPSMHPRNRYAAAAPDFAALAELYPSFRPFVSVSDRGRASVDFTDFSATRELTRVLLLHDHGVNWLVSLANPPPLITLPSALAMNPSMIPCAEFAAGYDRSLHLAHGIHETDNIAMLDHCLNTILILATVRWIPDGQLCPTVPNRSNYIHWIEDLLSSDLIPPISSSSERVKGFDIGTGANCIYPLLGASLLGWTFVGSDVTNVALEWAKKNVESNPHLAELIEIRNANAPSSESEYVVREAAREKILESAEDVAMPKAHILVGIVKESESFDFCMCNPPFFESIEEAGLNPKTSCGGTAEEMVCPGGELAFVTQIIEDSVSLKNSFRWFTSMIGRKANLKLLISKVREVGASVVKTTEFVQGQTARWGLAWSFVAPRPRKMVLSHSAPAKNHHSFMLQGLRREHGAFQVLKSTEAFFLASNLSCKTDSLSFSVDVTLSDEQIEAAILHGDDYAGSLEDSTAKLQSVVKGISFRITVFEQIPGTLLIKGSLLNNKALSGTFSSLFSQLEDALRMECLTKYNACGPVAVANVIVSKTVSCTKYDIFVLFVDAM</sequence>
<evidence type="ECO:0000256" key="1">
    <source>
        <dbReference type="ARBA" id="ARBA00005878"/>
    </source>
</evidence>
<dbReference type="PANTHER" id="PTHR13393">
    <property type="entry name" value="SAM-DEPENDENT METHYLTRANSFERASE"/>
    <property type="match status" value="1"/>
</dbReference>
<dbReference type="InterPro" id="IPR017182">
    <property type="entry name" value="METTL16/PsiM"/>
</dbReference>
<evidence type="ECO:0000256" key="4">
    <source>
        <dbReference type="ARBA" id="ARBA00022691"/>
    </source>
</evidence>
<dbReference type="AlphaFoldDB" id="A0A811SLZ9"/>
<dbReference type="InterPro" id="IPR029063">
    <property type="entry name" value="SAM-dependent_MTases_sf"/>
</dbReference>
<dbReference type="GO" id="GO:0008168">
    <property type="term" value="F:methyltransferase activity"/>
    <property type="evidence" value="ECO:0007669"/>
    <property type="project" value="UniProtKB-UniRule"/>
</dbReference>
<dbReference type="EC" id="2.1.1.-" evidence="5"/>
<protein>
    <recommendedName>
        <fullName evidence="5">U6 small nuclear RNA (adenine-(43)-N(6))-methyltransferase</fullName>
        <ecNumber evidence="5">2.1.1.-</ecNumber>
    </recommendedName>
</protein>
<feature type="binding site" evidence="6">
    <location>
        <position position="214"/>
    </location>
    <ligand>
        <name>S-adenosyl-L-methionine</name>
        <dbReference type="ChEBI" id="CHEBI:59789"/>
    </ligand>
</feature>
<dbReference type="EMBL" id="CAJGYO010000331">
    <property type="protein sequence ID" value="CAD6341878.1"/>
    <property type="molecule type" value="Genomic_DNA"/>
</dbReference>
<keyword evidence="4 6" id="KW-0949">S-adenosyl-L-methionine</keyword>
<keyword evidence="3 5" id="KW-0808">Transferase</keyword>
<feature type="binding site" evidence="6">
    <location>
        <position position="292"/>
    </location>
    <ligand>
        <name>S-adenosyl-L-methionine</name>
        <dbReference type="ChEBI" id="CHEBI:59789"/>
    </ligand>
</feature>
<feature type="region of interest" description="Disordered" evidence="7">
    <location>
        <begin position="1"/>
        <end position="21"/>
    </location>
</feature>
<comment type="caution">
    <text evidence="8">The sequence shown here is derived from an EMBL/GenBank/DDBJ whole genome shotgun (WGS) entry which is preliminary data.</text>
</comment>
<name>A0A811SLZ9_9POAL</name>
<dbReference type="Gene3D" id="3.40.50.150">
    <property type="entry name" value="Vaccinia Virus protein VP39"/>
    <property type="match status" value="1"/>
</dbReference>
<feature type="binding site" evidence="6">
    <location>
        <position position="191"/>
    </location>
    <ligand>
        <name>S-adenosyl-L-methionine</name>
        <dbReference type="ChEBI" id="CHEBI:59789"/>
    </ligand>
</feature>
<keyword evidence="9" id="KW-1185">Reference proteome</keyword>
<evidence type="ECO:0000256" key="7">
    <source>
        <dbReference type="SAM" id="MobiDB-lite"/>
    </source>
</evidence>
<gene>
    <name evidence="8" type="ORF">NCGR_LOCUS65976</name>
</gene>
<evidence type="ECO:0000313" key="8">
    <source>
        <dbReference type="EMBL" id="CAD6341878.1"/>
    </source>
</evidence>
<evidence type="ECO:0000313" key="9">
    <source>
        <dbReference type="Proteomes" id="UP000604825"/>
    </source>
</evidence>
<dbReference type="GO" id="GO:0070475">
    <property type="term" value="P:rRNA base methylation"/>
    <property type="evidence" value="ECO:0007669"/>
    <property type="project" value="TreeGrafter"/>
</dbReference>
<dbReference type="OrthoDB" id="514248at2759"/>
<dbReference type="FunFam" id="3.40.50.150:FF:000261">
    <property type="entry name" value="U6 small nuclear RNA (adenine-(43)-N(6))-methyltransferase"/>
    <property type="match status" value="1"/>
</dbReference>
<dbReference type="Proteomes" id="UP000604825">
    <property type="component" value="Unassembled WGS sequence"/>
</dbReference>
<evidence type="ECO:0000256" key="3">
    <source>
        <dbReference type="ARBA" id="ARBA00022679"/>
    </source>
</evidence>
<dbReference type="PIRSF" id="PIRSF037350">
    <property type="entry name" value="Mtase_ZK1128_prd"/>
    <property type="match status" value="1"/>
</dbReference>
<feature type="compositionally biased region" description="Basic residues" evidence="7">
    <location>
        <begin position="1"/>
        <end position="10"/>
    </location>
</feature>
<dbReference type="SUPFAM" id="SSF53335">
    <property type="entry name" value="S-adenosyl-L-methionine-dependent methyltransferases"/>
    <property type="match status" value="1"/>
</dbReference>
<proteinExistence type="inferred from homology"/>
<keyword evidence="2 5" id="KW-0489">Methyltransferase</keyword>
<evidence type="ECO:0000256" key="5">
    <source>
        <dbReference type="PIRNR" id="PIRNR037350"/>
    </source>
</evidence>
<dbReference type="PANTHER" id="PTHR13393:SF0">
    <property type="entry name" value="RNA N6-ADENOSINE-METHYLTRANSFERASE METTL16"/>
    <property type="match status" value="1"/>
</dbReference>
<evidence type="ECO:0000256" key="2">
    <source>
        <dbReference type="ARBA" id="ARBA00022603"/>
    </source>
</evidence>
<feature type="binding site" evidence="6">
    <location>
        <position position="159"/>
    </location>
    <ligand>
        <name>S-adenosyl-L-methionine</name>
        <dbReference type="ChEBI" id="CHEBI:59789"/>
    </ligand>
</feature>
<evidence type="ECO:0000256" key="6">
    <source>
        <dbReference type="PIRSR" id="PIRSR037350-1"/>
    </source>
</evidence>